<feature type="transmembrane region" description="Helical" evidence="2">
    <location>
        <begin position="402"/>
        <end position="422"/>
    </location>
</feature>
<dbReference type="PANTHER" id="PTHR11328">
    <property type="entry name" value="MAJOR FACILITATOR SUPERFAMILY DOMAIN-CONTAINING PROTEIN"/>
    <property type="match status" value="1"/>
</dbReference>
<name>A0A941HXV6_9CAUL</name>
<dbReference type="GO" id="GO:0005886">
    <property type="term" value="C:plasma membrane"/>
    <property type="evidence" value="ECO:0007669"/>
    <property type="project" value="TreeGrafter"/>
</dbReference>
<feature type="transmembrane region" description="Helical" evidence="2">
    <location>
        <begin position="46"/>
        <end position="65"/>
    </location>
</feature>
<feature type="transmembrane region" description="Helical" evidence="2">
    <location>
        <begin position="361"/>
        <end position="381"/>
    </location>
</feature>
<organism evidence="3 4">
    <name type="scientific">Phenylobacterium glaciei</name>
    <dbReference type="NCBI Taxonomy" id="2803784"/>
    <lineage>
        <taxon>Bacteria</taxon>
        <taxon>Pseudomonadati</taxon>
        <taxon>Pseudomonadota</taxon>
        <taxon>Alphaproteobacteria</taxon>
        <taxon>Caulobacterales</taxon>
        <taxon>Caulobacteraceae</taxon>
        <taxon>Phenylobacterium</taxon>
    </lineage>
</organism>
<dbReference type="Gene3D" id="1.20.1250.20">
    <property type="entry name" value="MFS general substrate transporter like domains"/>
    <property type="match status" value="2"/>
</dbReference>
<dbReference type="InterPro" id="IPR039672">
    <property type="entry name" value="MFS_2"/>
</dbReference>
<evidence type="ECO:0000256" key="2">
    <source>
        <dbReference type="SAM" id="Phobius"/>
    </source>
</evidence>
<protein>
    <submittedName>
        <fullName evidence="3">MFS transporter</fullName>
    </submittedName>
</protein>
<dbReference type="RefSeq" id="WP_215341429.1">
    <property type="nucleotide sequence ID" value="NZ_JAGSGD010000001.1"/>
</dbReference>
<dbReference type="GO" id="GO:0008643">
    <property type="term" value="P:carbohydrate transport"/>
    <property type="evidence" value="ECO:0007669"/>
    <property type="project" value="InterPro"/>
</dbReference>
<evidence type="ECO:0000313" key="3">
    <source>
        <dbReference type="EMBL" id="MBR7620702.1"/>
    </source>
</evidence>
<dbReference type="AlphaFoldDB" id="A0A941HXV6"/>
<dbReference type="SUPFAM" id="SSF103473">
    <property type="entry name" value="MFS general substrate transporter"/>
    <property type="match status" value="1"/>
</dbReference>
<dbReference type="Proteomes" id="UP000622580">
    <property type="component" value="Unassembled WGS sequence"/>
</dbReference>
<accession>A0A941HXV6</accession>
<gene>
    <name evidence="3" type="ORF">JKL49_15015</name>
</gene>
<comment type="similarity">
    <text evidence="1">Belongs to the sodium:galactoside symporter (TC 2.A.2) family.</text>
</comment>
<dbReference type="Pfam" id="PF13347">
    <property type="entry name" value="MFS_2"/>
    <property type="match status" value="1"/>
</dbReference>
<keyword evidence="2" id="KW-1133">Transmembrane helix</keyword>
<feature type="transmembrane region" description="Helical" evidence="2">
    <location>
        <begin position="196"/>
        <end position="217"/>
    </location>
</feature>
<keyword evidence="2" id="KW-0472">Membrane</keyword>
<proteinExistence type="inferred from homology"/>
<feature type="transmembrane region" description="Helical" evidence="2">
    <location>
        <begin position="86"/>
        <end position="106"/>
    </location>
</feature>
<dbReference type="EMBL" id="JAGSGD010000001">
    <property type="protein sequence ID" value="MBR7620702.1"/>
    <property type="molecule type" value="Genomic_DNA"/>
</dbReference>
<keyword evidence="2" id="KW-0812">Transmembrane</keyword>
<feature type="transmembrane region" description="Helical" evidence="2">
    <location>
        <begin position="154"/>
        <end position="176"/>
    </location>
</feature>
<keyword evidence="4" id="KW-1185">Reference proteome</keyword>
<dbReference type="GO" id="GO:0015293">
    <property type="term" value="F:symporter activity"/>
    <property type="evidence" value="ECO:0007669"/>
    <property type="project" value="InterPro"/>
</dbReference>
<feature type="transmembrane region" description="Helical" evidence="2">
    <location>
        <begin position="320"/>
        <end position="341"/>
    </location>
</feature>
<evidence type="ECO:0000313" key="4">
    <source>
        <dbReference type="Proteomes" id="UP000622580"/>
    </source>
</evidence>
<dbReference type="PANTHER" id="PTHR11328:SF24">
    <property type="entry name" value="MAJOR FACILITATOR SUPERFAMILY (MFS) PROFILE DOMAIN-CONTAINING PROTEIN"/>
    <property type="match status" value="1"/>
</dbReference>
<feature type="transmembrane region" description="Helical" evidence="2">
    <location>
        <begin position="251"/>
        <end position="275"/>
    </location>
</feature>
<comment type="caution">
    <text evidence="3">The sequence shown here is derived from an EMBL/GenBank/DDBJ whole genome shotgun (WGS) entry which is preliminary data.</text>
</comment>
<feature type="transmembrane region" description="Helical" evidence="2">
    <location>
        <begin position="287"/>
        <end position="308"/>
    </location>
</feature>
<evidence type="ECO:0000256" key="1">
    <source>
        <dbReference type="ARBA" id="ARBA00009617"/>
    </source>
</evidence>
<feature type="transmembrane region" description="Helical" evidence="2">
    <location>
        <begin position="17"/>
        <end position="40"/>
    </location>
</feature>
<reference evidence="3" key="1">
    <citation type="submission" date="2021-04" db="EMBL/GenBank/DDBJ databases">
        <title>Draft genome assembly of strain Phenylobacterium sp. 20VBR1 using MiniION and Illumina platforms.</title>
        <authorList>
            <person name="Thomas F.A."/>
            <person name="Krishnan K.P."/>
            <person name="Sinha R.K."/>
        </authorList>
    </citation>
    <scope>NUCLEOTIDE SEQUENCE</scope>
    <source>
        <strain evidence="3">20VBR1</strain>
    </source>
</reference>
<feature type="transmembrane region" description="Helical" evidence="2">
    <location>
        <begin position="112"/>
        <end position="133"/>
    </location>
</feature>
<feature type="transmembrane region" description="Helical" evidence="2">
    <location>
        <begin position="442"/>
        <end position="463"/>
    </location>
</feature>
<sequence>MSDVAAQRPKLTLPIKLAYGFGTVAFGVKTQLMGLLLLYYNQIVGLPPHWVSIGLAVTIFFDALWDPFIGQISDNWRSRWGRRHPFMYFAALPAAITLVALFNPPLGWSDGAITAYMIIMVIAAKATISLYEVPATALTPELAPAYHDRTQLLTFRYFFAIFASSAAAVMGWLVFLKDTVGPDGEKVRGQLNPEGYGPYALVVGGLMIFSILVACLATQRFIPFLHQPAARSIGILGVVREMLATMSNRNFLVVSLSALFVGVGAGLSSGLNIYFQTYLWGMGSANLAFIVAGTMLGSLLALVFAPLLSRWYGKKRACMILMGLALATTLTPISLRLLGIIPHEMNGTSELTAILLLDRTLYGAFATAAAILTASMIADVVEESQLATGRRSEGLLLSADNVLQKVAGSVASIIPGFLLLWVGMPEKAKPESLDPSIMTNLALMYLPATALFALMAMGAIMFYRLDRAGHEANLAKLADAAALGAVVVETEGGVDASDLAAPGARPA</sequence>
<dbReference type="InterPro" id="IPR036259">
    <property type="entry name" value="MFS_trans_sf"/>
</dbReference>